<dbReference type="AlphaFoldDB" id="A0A916Z7A0"/>
<sequence>MDDGMAEAGVPLPVCPAETRGWNAFINAMPGPGSTPTLIVTGQALVPDGAAAVLVAGPTDRMMPPGQRATLSLSPAPDAAGGWVDVRMEIKPALPEYRAVMIACDGEPVAEIAEIETAV</sequence>
<keyword evidence="2" id="KW-1185">Reference proteome</keyword>
<dbReference type="Proteomes" id="UP000612349">
    <property type="component" value="Unassembled WGS sequence"/>
</dbReference>
<gene>
    <name evidence="1" type="ORF">GCM10010990_30500</name>
</gene>
<name>A0A916Z7A0_9SPHN</name>
<protein>
    <submittedName>
        <fullName evidence="1">Uncharacterized protein</fullName>
    </submittedName>
</protein>
<comment type="caution">
    <text evidence="1">The sequence shown here is derived from an EMBL/GenBank/DDBJ whole genome shotgun (WGS) entry which is preliminary data.</text>
</comment>
<accession>A0A916Z7A0</accession>
<reference evidence="1" key="1">
    <citation type="journal article" date="2014" name="Int. J. Syst. Evol. Microbiol.">
        <title>Complete genome sequence of Corynebacterium casei LMG S-19264T (=DSM 44701T), isolated from a smear-ripened cheese.</title>
        <authorList>
            <consortium name="US DOE Joint Genome Institute (JGI-PGF)"/>
            <person name="Walter F."/>
            <person name="Albersmeier A."/>
            <person name="Kalinowski J."/>
            <person name="Ruckert C."/>
        </authorList>
    </citation>
    <scope>NUCLEOTIDE SEQUENCE</scope>
    <source>
        <strain evidence="1">CGMCC 1.15360</strain>
    </source>
</reference>
<organism evidence="1 2">
    <name type="scientific">Croceicoccus mobilis</name>
    <dbReference type="NCBI Taxonomy" id="1703339"/>
    <lineage>
        <taxon>Bacteria</taxon>
        <taxon>Pseudomonadati</taxon>
        <taxon>Pseudomonadota</taxon>
        <taxon>Alphaproteobacteria</taxon>
        <taxon>Sphingomonadales</taxon>
        <taxon>Erythrobacteraceae</taxon>
        <taxon>Croceicoccus</taxon>
    </lineage>
</organism>
<evidence type="ECO:0000313" key="2">
    <source>
        <dbReference type="Proteomes" id="UP000612349"/>
    </source>
</evidence>
<dbReference type="EMBL" id="BMIP01000007">
    <property type="protein sequence ID" value="GGD78552.1"/>
    <property type="molecule type" value="Genomic_DNA"/>
</dbReference>
<reference evidence="1" key="2">
    <citation type="submission" date="2020-09" db="EMBL/GenBank/DDBJ databases">
        <authorList>
            <person name="Sun Q."/>
            <person name="Zhou Y."/>
        </authorList>
    </citation>
    <scope>NUCLEOTIDE SEQUENCE</scope>
    <source>
        <strain evidence="1">CGMCC 1.15360</strain>
    </source>
</reference>
<evidence type="ECO:0000313" key="1">
    <source>
        <dbReference type="EMBL" id="GGD78552.1"/>
    </source>
</evidence>
<proteinExistence type="predicted"/>